<proteinExistence type="predicted"/>
<feature type="region of interest" description="Disordered" evidence="1">
    <location>
        <begin position="421"/>
        <end position="445"/>
    </location>
</feature>
<evidence type="ECO:0000313" key="2">
    <source>
        <dbReference type="EMBL" id="CAI2366491.1"/>
    </source>
</evidence>
<accession>A0AAD1XDD9</accession>
<evidence type="ECO:0000256" key="1">
    <source>
        <dbReference type="SAM" id="MobiDB-lite"/>
    </source>
</evidence>
<dbReference type="Proteomes" id="UP001295684">
    <property type="component" value="Unassembled WGS sequence"/>
</dbReference>
<reference evidence="2" key="1">
    <citation type="submission" date="2023-07" db="EMBL/GenBank/DDBJ databases">
        <authorList>
            <consortium name="AG Swart"/>
            <person name="Singh M."/>
            <person name="Singh A."/>
            <person name="Seah K."/>
            <person name="Emmerich C."/>
        </authorList>
    </citation>
    <scope>NUCLEOTIDE SEQUENCE</scope>
    <source>
        <strain evidence="2">DP1</strain>
    </source>
</reference>
<gene>
    <name evidence="2" type="ORF">ECRASSUSDP1_LOCUS7764</name>
</gene>
<organism evidence="2 3">
    <name type="scientific">Euplotes crassus</name>
    <dbReference type="NCBI Taxonomy" id="5936"/>
    <lineage>
        <taxon>Eukaryota</taxon>
        <taxon>Sar</taxon>
        <taxon>Alveolata</taxon>
        <taxon>Ciliophora</taxon>
        <taxon>Intramacronucleata</taxon>
        <taxon>Spirotrichea</taxon>
        <taxon>Hypotrichia</taxon>
        <taxon>Euplotida</taxon>
        <taxon>Euplotidae</taxon>
        <taxon>Moneuplotes</taxon>
    </lineage>
</organism>
<keyword evidence="3" id="KW-1185">Reference proteome</keyword>
<dbReference type="EMBL" id="CAMPGE010007576">
    <property type="protein sequence ID" value="CAI2366491.1"/>
    <property type="molecule type" value="Genomic_DNA"/>
</dbReference>
<comment type="caution">
    <text evidence="2">The sequence shown here is derived from an EMBL/GenBank/DDBJ whole genome shotgun (WGS) entry which is preliminary data.</text>
</comment>
<protein>
    <submittedName>
        <fullName evidence="2">Uncharacterized protein</fullName>
    </submittedName>
</protein>
<name>A0AAD1XDD9_EUPCR</name>
<dbReference type="AlphaFoldDB" id="A0AAD1XDD9"/>
<sequence>MSNEYSDADYIGFRIEIPKTAELGPKKNSCHRESSYKPVYMKNVGISTHKMDLEFTPEKKGINNTKLSRRTRSINPKQKQDRCLAWSIEKRVKYNKLSVTNNNFYQKENPRISRKEKERKGSVGINCFLHETIDRNKLPNQDSENDETIVALDETRETPKHTHIICTNIKTISKRSPASSCERESREKSMSRIAAYDVKFLQPKPKKKLKEPRDFQGTKLPKYGNNLSLKILRDTINRKKKLQYLENKVSGILNKEKPPVLPSMKGSISISPGKSSIGKKTCYKLIVPEPDLLKHKELRRKSKEKNLSSILPRPDIKSNCKFITSRTLYNRSISVRSSDKFGKNQDIDFKSFMNMFRGAKNKSYMQRKLGLTQTRHKTPNSYANTILNKSKAHHKSIKIYGINPSEAGQVDKSIQGTIYKSTPRGAWQRRKDSSYGIDSPADKLR</sequence>
<evidence type="ECO:0000313" key="3">
    <source>
        <dbReference type="Proteomes" id="UP001295684"/>
    </source>
</evidence>